<dbReference type="InterPro" id="IPR007730">
    <property type="entry name" value="SPOR-like_dom"/>
</dbReference>
<dbReference type="STRING" id="1219043.SCH01S_31_00020"/>
<keyword evidence="2" id="KW-0812">Transmembrane</keyword>
<sequence length="241" mass="25738">MAQAHDPYALSDEDRLPWLEPVDEVVEERGGVSFGWVVPLLGLLLLAAVVIGAIYWWQHREIAPSGSGELIQAPKEPYKIRPEEEGGTKFEGQGDVVYKTSQGQQVEGSLDLNAIPETPVTRAPAARATPQPKAGKSATAAVEDSSEKLTAKAPPAPVAAEAPTGATMQLGAFPSEASAKKKGEAMAKRFAYLTDLDRTIMKAEVNGHTYYRLRVTATSAAQAKDVCARLKVAGENCLVVQ</sequence>
<keyword evidence="2" id="KW-0472">Membrane</keyword>
<feature type="compositionally biased region" description="Low complexity" evidence="1">
    <location>
        <begin position="122"/>
        <end position="134"/>
    </location>
</feature>
<evidence type="ECO:0000256" key="2">
    <source>
        <dbReference type="SAM" id="Phobius"/>
    </source>
</evidence>
<protein>
    <recommendedName>
        <fullName evidence="3">SPOR domain-containing protein</fullName>
    </recommendedName>
</protein>
<name>A0A0E9MPN7_9SPHN</name>
<dbReference type="SUPFAM" id="SSF110997">
    <property type="entry name" value="Sporulation related repeat"/>
    <property type="match status" value="1"/>
</dbReference>
<accession>A0A0E9MPN7</accession>
<gene>
    <name evidence="4" type="ORF">SCH01S_31_00020</name>
</gene>
<dbReference type="PROSITE" id="PS51724">
    <property type="entry name" value="SPOR"/>
    <property type="match status" value="1"/>
</dbReference>
<proteinExistence type="predicted"/>
<dbReference type="InterPro" id="IPR036680">
    <property type="entry name" value="SPOR-like_sf"/>
</dbReference>
<keyword evidence="2" id="KW-1133">Transmembrane helix</keyword>
<comment type="caution">
    <text evidence="4">The sequence shown here is derived from an EMBL/GenBank/DDBJ whole genome shotgun (WGS) entry which is preliminary data.</text>
</comment>
<dbReference type="Pfam" id="PF05036">
    <property type="entry name" value="SPOR"/>
    <property type="match status" value="1"/>
</dbReference>
<keyword evidence="5" id="KW-1185">Reference proteome</keyword>
<dbReference type="GO" id="GO:0042834">
    <property type="term" value="F:peptidoglycan binding"/>
    <property type="evidence" value="ECO:0007669"/>
    <property type="project" value="InterPro"/>
</dbReference>
<dbReference type="EMBL" id="BBWU01000031">
    <property type="protein sequence ID" value="GAO39453.1"/>
    <property type="molecule type" value="Genomic_DNA"/>
</dbReference>
<evidence type="ECO:0000313" key="5">
    <source>
        <dbReference type="Proteomes" id="UP000033202"/>
    </source>
</evidence>
<dbReference type="RefSeq" id="WP_046348282.1">
    <property type="nucleotide sequence ID" value="NZ_BBWU01000031.1"/>
</dbReference>
<feature type="transmembrane region" description="Helical" evidence="2">
    <location>
        <begin position="36"/>
        <end position="57"/>
    </location>
</feature>
<feature type="domain" description="SPOR" evidence="3">
    <location>
        <begin position="160"/>
        <end position="241"/>
    </location>
</feature>
<dbReference type="Proteomes" id="UP000033202">
    <property type="component" value="Unassembled WGS sequence"/>
</dbReference>
<dbReference type="AlphaFoldDB" id="A0A0E9MPN7"/>
<evidence type="ECO:0000256" key="1">
    <source>
        <dbReference type="SAM" id="MobiDB-lite"/>
    </source>
</evidence>
<organism evidence="4 5">
    <name type="scientific">Sphingomonas changbaiensis NBRC 104936</name>
    <dbReference type="NCBI Taxonomy" id="1219043"/>
    <lineage>
        <taxon>Bacteria</taxon>
        <taxon>Pseudomonadati</taxon>
        <taxon>Pseudomonadota</taxon>
        <taxon>Alphaproteobacteria</taxon>
        <taxon>Sphingomonadales</taxon>
        <taxon>Sphingomonadaceae</taxon>
        <taxon>Sphingomonas</taxon>
    </lineage>
</organism>
<evidence type="ECO:0000259" key="3">
    <source>
        <dbReference type="PROSITE" id="PS51724"/>
    </source>
</evidence>
<dbReference type="Gene3D" id="3.30.70.1070">
    <property type="entry name" value="Sporulation related repeat"/>
    <property type="match status" value="1"/>
</dbReference>
<feature type="region of interest" description="Disordered" evidence="1">
    <location>
        <begin position="122"/>
        <end position="159"/>
    </location>
</feature>
<reference evidence="4 5" key="1">
    <citation type="submission" date="2015-04" db="EMBL/GenBank/DDBJ databases">
        <title>Whole genome shotgun sequence of Sphingomonas changbaiensis NBRC 104936.</title>
        <authorList>
            <person name="Katano-Makiyama Y."/>
            <person name="Hosoyama A."/>
            <person name="Hashimoto M."/>
            <person name="Noguchi M."/>
            <person name="Tsuchikane K."/>
            <person name="Ohji S."/>
            <person name="Yamazoe A."/>
            <person name="Ichikawa N."/>
            <person name="Kimura A."/>
            <person name="Fujita N."/>
        </authorList>
    </citation>
    <scope>NUCLEOTIDE SEQUENCE [LARGE SCALE GENOMIC DNA]</scope>
    <source>
        <strain evidence="4 5">NBRC 104936</strain>
    </source>
</reference>
<evidence type="ECO:0000313" key="4">
    <source>
        <dbReference type="EMBL" id="GAO39453.1"/>
    </source>
</evidence>